<keyword evidence="2" id="KW-1185">Reference proteome</keyword>
<name>A0AAD5JUM4_9FUNG</name>
<reference evidence="1" key="1">
    <citation type="journal article" date="2022" name="IScience">
        <title>Evolution of zygomycete secretomes and the origins of terrestrial fungal ecologies.</title>
        <authorList>
            <person name="Chang Y."/>
            <person name="Wang Y."/>
            <person name="Mondo S."/>
            <person name="Ahrendt S."/>
            <person name="Andreopoulos W."/>
            <person name="Barry K."/>
            <person name="Beard J."/>
            <person name="Benny G.L."/>
            <person name="Blankenship S."/>
            <person name="Bonito G."/>
            <person name="Cuomo C."/>
            <person name="Desiro A."/>
            <person name="Gervers K.A."/>
            <person name="Hundley H."/>
            <person name="Kuo A."/>
            <person name="LaButti K."/>
            <person name="Lang B.F."/>
            <person name="Lipzen A."/>
            <person name="O'Donnell K."/>
            <person name="Pangilinan J."/>
            <person name="Reynolds N."/>
            <person name="Sandor L."/>
            <person name="Smith M.E."/>
            <person name="Tsang A."/>
            <person name="Grigoriev I.V."/>
            <person name="Stajich J.E."/>
            <person name="Spatafora J.W."/>
        </authorList>
    </citation>
    <scope>NUCLEOTIDE SEQUENCE</scope>
    <source>
        <strain evidence="1">RSA 2281</strain>
    </source>
</reference>
<dbReference type="Proteomes" id="UP001209540">
    <property type="component" value="Unassembled WGS sequence"/>
</dbReference>
<proteinExistence type="predicted"/>
<accession>A0AAD5JUM4</accession>
<dbReference type="AlphaFoldDB" id="A0AAD5JUM4"/>
<dbReference type="EMBL" id="JAIXMP010000024">
    <property type="protein sequence ID" value="KAI9254598.1"/>
    <property type="molecule type" value="Genomic_DNA"/>
</dbReference>
<sequence>MINKRDVTEYECSNWGNQYPVCEPTSKDTWYQGSDYKFIWNYNNPYYIINTPVENNSLDFHLYHLENFAYKHIREWNNLPLLTGSLEVNVNNTWFPKPAPENKNETWQMFGWFLPAGSNATQMLTATDSTYPRPFNWSVVRKYIYRFIHLFRFIEMKRERERWTNIYV</sequence>
<gene>
    <name evidence="1" type="ORF">BDA99DRAFT_161519</name>
</gene>
<organism evidence="1 2">
    <name type="scientific">Phascolomyces articulosus</name>
    <dbReference type="NCBI Taxonomy" id="60185"/>
    <lineage>
        <taxon>Eukaryota</taxon>
        <taxon>Fungi</taxon>
        <taxon>Fungi incertae sedis</taxon>
        <taxon>Mucoromycota</taxon>
        <taxon>Mucoromycotina</taxon>
        <taxon>Mucoromycetes</taxon>
        <taxon>Mucorales</taxon>
        <taxon>Lichtheimiaceae</taxon>
        <taxon>Phascolomyces</taxon>
    </lineage>
</organism>
<evidence type="ECO:0000313" key="1">
    <source>
        <dbReference type="EMBL" id="KAI9254598.1"/>
    </source>
</evidence>
<evidence type="ECO:0000313" key="2">
    <source>
        <dbReference type="Proteomes" id="UP001209540"/>
    </source>
</evidence>
<protein>
    <submittedName>
        <fullName evidence="1">Uncharacterized protein</fullName>
    </submittedName>
</protein>
<comment type="caution">
    <text evidence="1">The sequence shown here is derived from an EMBL/GenBank/DDBJ whole genome shotgun (WGS) entry which is preliminary data.</text>
</comment>
<reference evidence="1" key="2">
    <citation type="submission" date="2023-02" db="EMBL/GenBank/DDBJ databases">
        <authorList>
            <consortium name="DOE Joint Genome Institute"/>
            <person name="Mondo S.J."/>
            <person name="Chang Y."/>
            <person name="Wang Y."/>
            <person name="Ahrendt S."/>
            <person name="Andreopoulos W."/>
            <person name="Barry K."/>
            <person name="Beard J."/>
            <person name="Benny G.L."/>
            <person name="Blankenship S."/>
            <person name="Bonito G."/>
            <person name="Cuomo C."/>
            <person name="Desiro A."/>
            <person name="Gervers K.A."/>
            <person name="Hundley H."/>
            <person name="Kuo A."/>
            <person name="LaButti K."/>
            <person name="Lang B.F."/>
            <person name="Lipzen A."/>
            <person name="O'Donnell K."/>
            <person name="Pangilinan J."/>
            <person name="Reynolds N."/>
            <person name="Sandor L."/>
            <person name="Smith M.W."/>
            <person name="Tsang A."/>
            <person name="Grigoriev I.V."/>
            <person name="Stajich J.E."/>
            <person name="Spatafora J.W."/>
        </authorList>
    </citation>
    <scope>NUCLEOTIDE SEQUENCE</scope>
    <source>
        <strain evidence="1">RSA 2281</strain>
    </source>
</reference>